<evidence type="ECO:0000256" key="4">
    <source>
        <dbReference type="ARBA" id="ARBA00022801"/>
    </source>
</evidence>
<dbReference type="InterPro" id="IPR035952">
    <property type="entry name" value="Rhomboid-like_sf"/>
</dbReference>
<dbReference type="Proteomes" id="UP000681610">
    <property type="component" value="Unassembled WGS sequence"/>
</dbReference>
<name>A0ABS3PZD0_9FLAO</name>
<dbReference type="RefSeq" id="WP_208059137.1">
    <property type="nucleotide sequence ID" value="NZ_JAGDYP010000007.1"/>
</dbReference>
<dbReference type="PANTHER" id="PTHR43731">
    <property type="entry name" value="RHOMBOID PROTEASE"/>
    <property type="match status" value="1"/>
</dbReference>
<evidence type="ECO:0000256" key="5">
    <source>
        <dbReference type="ARBA" id="ARBA00022989"/>
    </source>
</evidence>
<dbReference type="GO" id="GO:0008233">
    <property type="term" value="F:peptidase activity"/>
    <property type="evidence" value="ECO:0007669"/>
    <property type="project" value="UniProtKB-KW"/>
</dbReference>
<keyword evidence="4" id="KW-0378">Hydrolase</keyword>
<dbReference type="Gene3D" id="1.20.1540.10">
    <property type="entry name" value="Rhomboid-like"/>
    <property type="match status" value="1"/>
</dbReference>
<feature type="transmembrane region" description="Helical" evidence="7">
    <location>
        <begin position="187"/>
        <end position="205"/>
    </location>
</feature>
<dbReference type="EMBL" id="JAGDYP010000007">
    <property type="protein sequence ID" value="MBO1884693.1"/>
    <property type="molecule type" value="Genomic_DNA"/>
</dbReference>
<dbReference type="GO" id="GO:0006508">
    <property type="term" value="P:proteolysis"/>
    <property type="evidence" value="ECO:0007669"/>
    <property type="project" value="UniProtKB-KW"/>
</dbReference>
<comment type="subcellular location">
    <subcellularLocation>
        <location evidence="1">Membrane</location>
        <topology evidence="1">Multi-pass membrane protein</topology>
    </subcellularLocation>
</comment>
<feature type="transmembrane region" description="Helical" evidence="7">
    <location>
        <begin position="78"/>
        <end position="97"/>
    </location>
</feature>
<feature type="transmembrane region" description="Helical" evidence="7">
    <location>
        <begin position="160"/>
        <end position="180"/>
    </location>
</feature>
<evidence type="ECO:0000256" key="3">
    <source>
        <dbReference type="ARBA" id="ARBA00022692"/>
    </source>
</evidence>
<feature type="domain" description="Peptidase S54 rhomboid" evidence="8">
    <location>
        <begin position="39"/>
        <end position="180"/>
    </location>
</feature>
<evidence type="ECO:0000313" key="10">
    <source>
        <dbReference type="Proteomes" id="UP000681610"/>
    </source>
</evidence>
<evidence type="ECO:0000256" key="6">
    <source>
        <dbReference type="ARBA" id="ARBA00023136"/>
    </source>
</evidence>
<evidence type="ECO:0000256" key="7">
    <source>
        <dbReference type="SAM" id="Phobius"/>
    </source>
</evidence>
<keyword evidence="10" id="KW-1185">Reference proteome</keyword>
<gene>
    <name evidence="9" type="ORF">J4N46_09775</name>
</gene>
<keyword evidence="5 7" id="KW-1133">Transmembrane helix</keyword>
<comment type="caution">
    <text evidence="9">The sequence shown here is derived from an EMBL/GenBank/DDBJ whole genome shotgun (WGS) entry which is preliminary data.</text>
</comment>
<sequence>MNMVFVIILVATIAVSYYGFQNTTFFERYKFNVGAVQKGDYIRLVSSGFLHADWQHLILNMVSLFFFQGLLIRSIGSVLFLVVYFGAMIAGSLFSWYLYQRQWYYSAIGASGAVSGIIFAAIALNPTGITVNFLPGWLFGAFYFAYSAFMMFNPSEGDNIGHAAHLGGAVFGLLVAVLYAPEAVINHAFYIGVMVLPLGYIVYQLKNNKKNY</sequence>
<keyword evidence="6 7" id="KW-0472">Membrane</keyword>
<dbReference type="Pfam" id="PF01694">
    <property type="entry name" value="Rhomboid"/>
    <property type="match status" value="1"/>
</dbReference>
<evidence type="ECO:0000313" key="9">
    <source>
        <dbReference type="EMBL" id="MBO1884693.1"/>
    </source>
</evidence>
<accession>A0ABS3PZD0</accession>
<dbReference type="InterPro" id="IPR050925">
    <property type="entry name" value="Rhomboid_protease_S54"/>
</dbReference>
<keyword evidence="9" id="KW-0645">Protease</keyword>
<feature type="transmembrane region" description="Helical" evidence="7">
    <location>
        <begin position="136"/>
        <end position="154"/>
    </location>
</feature>
<keyword evidence="3 7" id="KW-0812">Transmembrane</keyword>
<feature type="transmembrane region" description="Helical" evidence="7">
    <location>
        <begin position="103"/>
        <end position="124"/>
    </location>
</feature>
<proteinExistence type="inferred from homology"/>
<dbReference type="SUPFAM" id="SSF144091">
    <property type="entry name" value="Rhomboid-like"/>
    <property type="match status" value="1"/>
</dbReference>
<evidence type="ECO:0000256" key="2">
    <source>
        <dbReference type="ARBA" id="ARBA00009045"/>
    </source>
</evidence>
<organism evidence="9 10">
    <name type="scientific">Capnocytophaga bilenii</name>
    <dbReference type="NCBI Taxonomy" id="2819369"/>
    <lineage>
        <taxon>Bacteria</taxon>
        <taxon>Pseudomonadati</taxon>
        <taxon>Bacteroidota</taxon>
        <taxon>Flavobacteriia</taxon>
        <taxon>Flavobacteriales</taxon>
        <taxon>Flavobacteriaceae</taxon>
        <taxon>Capnocytophaga</taxon>
    </lineage>
</organism>
<dbReference type="InterPro" id="IPR022764">
    <property type="entry name" value="Peptidase_S54_rhomboid_dom"/>
</dbReference>
<reference evidence="9 10" key="1">
    <citation type="submission" date="2021-03" db="EMBL/GenBank/DDBJ databases">
        <title>Isolation and description of Capnocytophaga bilenii sp. nov., a novel Capnocytophaga species, isolated from a gingivitis subject.</title>
        <authorList>
            <person name="Antezack A."/>
            <person name="Monnet-Corti V."/>
            <person name="La Scola B."/>
        </authorList>
    </citation>
    <scope>NUCLEOTIDE SEQUENCE [LARGE SCALE GENOMIC DNA]</scope>
    <source>
        <strain evidence="9 10">Marseille-Q4570</strain>
    </source>
</reference>
<evidence type="ECO:0000256" key="1">
    <source>
        <dbReference type="ARBA" id="ARBA00004141"/>
    </source>
</evidence>
<comment type="similarity">
    <text evidence="2">Belongs to the peptidase S54 family.</text>
</comment>
<evidence type="ECO:0000259" key="8">
    <source>
        <dbReference type="Pfam" id="PF01694"/>
    </source>
</evidence>
<dbReference type="PANTHER" id="PTHR43731:SF14">
    <property type="entry name" value="PRESENILIN-ASSOCIATED RHOMBOID-LIKE PROTEIN, MITOCHONDRIAL"/>
    <property type="match status" value="1"/>
</dbReference>
<protein>
    <submittedName>
        <fullName evidence="9">Rhomboid family intramembrane serine protease</fullName>
    </submittedName>
</protein>